<dbReference type="PRINTS" id="PR00196">
    <property type="entry name" value="ANNEXIN"/>
</dbReference>
<dbReference type="GO" id="GO:0005737">
    <property type="term" value="C:cytoplasm"/>
    <property type="evidence" value="ECO:0007669"/>
    <property type="project" value="TreeGrafter"/>
</dbReference>
<evidence type="ECO:0000256" key="6">
    <source>
        <dbReference type="RuleBase" id="RU003540"/>
    </source>
</evidence>
<dbReference type="PANTHER" id="PTHR10502:SF18">
    <property type="entry name" value="ANNEXIN A2-RELATED"/>
    <property type="match status" value="1"/>
</dbReference>
<protein>
    <recommendedName>
        <fullName evidence="6">Annexin</fullName>
    </recommendedName>
</protein>
<gene>
    <name evidence="7" type="primary">LOC113573178</name>
</gene>
<dbReference type="GO" id="GO:0005509">
    <property type="term" value="F:calcium ion binding"/>
    <property type="evidence" value="ECO:0007669"/>
    <property type="project" value="InterPro"/>
</dbReference>
<keyword evidence="2 6" id="KW-0677">Repeat</keyword>
<evidence type="ECO:0000313" key="7">
    <source>
        <dbReference type="Ensembl" id="ENSEEEP00000001034.2"/>
    </source>
</evidence>
<dbReference type="PROSITE" id="PS51897">
    <property type="entry name" value="ANNEXIN_2"/>
    <property type="match status" value="4"/>
</dbReference>
<evidence type="ECO:0000256" key="2">
    <source>
        <dbReference type="ARBA" id="ARBA00022737"/>
    </source>
</evidence>
<dbReference type="GeneTree" id="ENSGT00940000154257"/>
<dbReference type="PANTHER" id="PTHR10502">
    <property type="entry name" value="ANNEXIN"/>
    <property type="match status" value="1"/>
</dbReference>
<dbReference type="InterPro" id="IPR037104">
    <property type="entry name" value="Annexin_sf"/>
</dbReference>
<sequence length="327" mass="36757">MVSEFLGQLTLNFGSSEPTYPTVVPVPDFDPDKDAARIETAIKTKGVDEQTIIQVLTKRTYGQRREIAFAYEKRAKKDMISALKGALSGSLETVILGLMKSTAQYDASEIKASIKGLGTDEESLIEILCSRSNAELIEIKKVYKELFKKDLEKDVAGDTSGEFAKLLIALVQAKIDCCVISFSQALYEAGVKRKGTDVKTWITIFTERSIPHLQKVFERYKSYSPYDMQESIRKEVKGDLEKSFLTLVQCFENKQLYFASKLNDAMKSKGAKEKVVTRIIVSRCEVDLKKIRTEFKAQFGKSLYQTIIEHTKGDYQKVLLGLCAGDD</sequence>
<reference evidence="7" key="5">
    <citation type="submission" date="2025-09" db="UniProtKB">
        <authorList>
            <consortium name="Ensembl"/>
        </authorList>
    </citation>
    <scope>IDENTIFICATION</scope>
</reference>
<keyword evidence="3 6" id="KW-0106">Calcium</keyword>
<keyword evidence="8" id="KW-1185">Reference proteome</keyword>
<comment type="domain">
    <text evidence="6">A pair of annexin repeats may form one binding site for calcium and phospholipid.</text>
</comment>
<dbReference type="PROSITE" id="PS00223">
    <property type="entry name" value="ANNEXIN_1"/>
    <property type="match status" value="1"/>
</dbReference>
<dbReference type="FunFam" id="1.10.220.10:FF:000002">
    <property type="entry name" value="Annexin"/>
    <property type="match status" value="1"/>
</dbReference>
<reference evidence="7" key="4">
    <citation type="submission" date="2025-08" db="UniProtKB">
        <authorList>
            <consortium name="Ensembl"/>
        </authorList>
    </citation>
    <scope>IDENTIFICATION</scope>
</reference>
<dbReference type="FunFam" id="1.10.220.10:FF:000001">
    <property type="entry name" value="Annexin"/>
    <property type="match status" value="1"/>
</dbReference>
<dbReference type="AlphaFoldDB" id="A0A4W4DQ99"/>
<dbReference type="FunFam" id="1.10.220.10:FF:000007">
    <property type="entry name" value="Annexin"/>
    <property type="match status" value="1"/>
</dbReference>
<dbReference type="GO" id="GO:0005634">
    <property type="term" value="C:nucleus"/>
    <property type="evidence" value="ECO:0007669"/>
    <property type="project" value="TreeGrafter"/>
</dbReference>
<dbReference type="InterPro" id="IPR018502">
    <property type="entry name" value="Annexin_repeat"/>
</dbReference>
<evidence type="ECO:0000256" key="3">
    <source>
        <dbReference type="ARBA" id="ARBA00022837"/>
    </source>
</evidence>
<reference evidence="7" key="3">
    <citation type="submission" date="2020-05" db="EMBL/GenBank/DDBJ databases">
        <title>Electrophorus electricus (electric eel) genome, fEleEle1, primary haplotype.</title>
        <authorList>
            <person name="Myers G."/>
            <person name="Meyer A."/>
            <person name="Fedrigo O."/>
            <person name="Formenti G."/>
            <person name="Rhie A."/>
            <person name="Tracey A."/>
            <person name="Sims Y."/>
            <person name="Jarvis E.D."/>
        </authorList>
    </citation>
    <scope>NUCLEOTIDE SEQUENCE [LARGE SCALE GENOMIC DNA]</scope>
</reference>
<dbReference type="Gene3D" id="1.10.220.10">
    <property type="entry name" value="Annexin"/>
    <property type="match status" value="4"/>
</dbReference>
<evidence type="ECO:0000256" key="1">
    <source>
        <dbReference type="ARBA" id="ARBA00007831"/>
    </source>
</evidence>
<keyword evidence="4 6" id="KW-0041">Annexin</keyword>
<reference evidence="8" key="1">
    <citation type="journal article" date="2014" name="Science">
        <title>Nonhuman genetics. Genomic basis for the convergent evolution of electric organs.</title>
        <authorList>
            <person name="Gallant J.R."/>
            <person name="Traeger L.L."/>
            <person name="Volkening J.D."/>
            <person name="Moffett H."/>
            <person name="Chen P.H."/>
            <person name="Novina C.D."/>
            <person name="Phillips G.N.Jr."/>
            <person name="Anand R."/>
            <person name="Wells G.B."/>
            <person name="Pinch M."/>
            <person name="Guth R."/>
            <person name="Unguez G.A."/>
            <person name="Albert J.S."/>
            <person name="Zakon H.H."/>
            <person name="Samanta M.P."/>
            <person name="Sussman M.R."/>
        </authorList>
    </citation>
    <scope>NUCLEOTIDE SEQUENCE [LARGE SCALE GENOMIC DNA]</scope>
</reference>
<accession>A0A4W4DQ99</accession>
<dbReference type="GO" id="GO:0005544">
    <property type="term" value="F:calcium-dependent phospholipid binding"/>
    <property type="evidence" value="ECO:0007669"/>
    <property type="project" value="UniProtKB-KW"/>
</dbReference>
<dbReference type="InterPro" id="IPR018252">
    <property type="entry name" value="Annexin_repeat_CS"/>
</dbReference>
<name>A0A4W4DQ99_ELEEL</name>
<dbReference type="SMART" id="SM00335">
    <property type="entry name" value="ANX"/>
    <property type="match status" value="4"/>
</dbReference>
<dbReference type="Pfam" id="PF00191">
    <property type="entry name" value="Annexin"/>
    <property type="match status" value="4"/>
</dbReference>
<dbReference type="GO" id="GO:0005886">
    <property type="term" value="C:plasma membrane"/>
    <property type="evidence" value="ECO:0007669"/>
    <property type="project" value="TreeGrafter"/>
</dbReference>
<proteinExistence type="inferred from homology"/>
<dbReference type="Proteomes" id="UP000314983">
    <property type="component" value="Chromosome 2"/>
</dbReference>
<dbReference type="InterPro" id="IPR001464">
    <property type="entry name" value="Annexin"/>
</dbReference>
<evidence type="ECO:0000256" key="5">
    <source>
        <dbReference type="ARBA" id="ARBA00023302"/>
    </source>
</evidence>
<evidence type="ECO:0000313" key="8">
    <source>
        <dbReference type="Proteomes" id="UP000314983"/>
    </source>
</evidence>
<dbReference type="FunFam" id="1.10.220.10:FF:000003">
    <property type="entry name" value="Annexin"/>
    <property type="match status" value="1"/>
</dbReference>
<evidence type="ECO:0000256" key="4">
    <source>
        <dbReference type="ARBA" id="ARBA00023216"/>
    </source>
</evidence>
<dbReference type="SUPFAM" id="SSF47874">
    <property type="entry name" value="Annexin"/>
    <property type="match status" value="1"/>
</dbReference>
<dbReference type="GO" id="GO:0012506">
    <property type="term" value="C:vesicle membrane"/>
    <property type="evidence" value="ECO:0007669"/>
    <property type="project" value="TreeGrafter"/>
</dbReference>
<comment type="similarity">
    <text evidence="1 6">Belongs to the annexin family.</text>
</comment>
<dbReference type="STRING" id="8005.ENSEEEP00000001034"/>
<dbReference type="GO" id="GO:0001786">
    <property type="term" value="F:phosphatidylserine binding"/>
    <property type="evidence" value="ECO:0007669"/>
    <property type="project" value="TreeGrafter"/>
</dbReference>
<reference evidence="8" key="2">
    <citation type="journal article" date="2017" name="Sci. Adv.">
        <title>A tail of two voltages: Proteomic comparison of the three electric organs of the electric eel.</title>
        <authorList>
            <person name="Traeger L.L."/>
            <person name="Sabat G."/>
            <person name="Barrett-Wilt G.A."/>
            <person name="Wells G.B."/>
            <person name="Sussman M.R."/>
        </authorList>
    </citation>
    <scope>NUCLEOTIDE SEQUENCE [LARGE SCALE GENOMIC DNA]</scope>
</reference>
<dbReference type="Ensembl" id="ENSEEET00000001054.2">
    <property type="protein sequence ID" value="ENSEEEP00000001034.2"/>
    <property type="gene ID" value="ENSEEEG00000000553.2"/>
</dbReference>
<keyword evidence="5 6" id="KW-0111">Calcium/phospholipid-binding</keyword>
<organism evidence="7 8">
    <name type="scientific">Electrophorus electricus</name>
    <name type="common">Electric eel</name>
    <name type="synonym">Gymnotus electricus</name>
    <dbReference type="NCBI Taxonomy" id="8005"/>
    <lineage>
        <taxon>Eukaryota</taxon>
        <taxon>Metazoa</taxon>
        <taxon>Chordata</taxon>
        <taxon>Craniata</taxon>
        <taxon>Vertebrata</taxon>
        <taxon>Euteleostomi</taxon>
        <taxon>Actinopterygii</taxon>
        <taxon>Neopterygii</taxon>
        <taxon>Teleostei</taxon>
        <taxon>Ostariophysi</taxon>
        <taxon>Gymnotiformes</taxon>
        <taxon>Gymnotoidei</taxon>
        <taxon>Gymnotidae</taxon>
        <taxon>Electrophorus</taxon>
    </lineage>
</organism>